<evidence type="ECO:0000256" key="4">
    <source>
        <dbReference type="ARBA" id="ARBA00022989"/>
    </source>
</evidence>
<feature type="non-terminal residue" evidence="7">
    <location>
        <position position="1"/>
    </location>
</feature>
<evidence type="ECO:0000256" key="1">
    <source>
        <dbReference type="ARBA" id="ARBA00004141"/>
    </source>
</evidence>
<dbReference type="GO" id="GO:0016020">
    <property type="term" value="C:membrane"/>
    <property type="evidence" value="ECO:0007669"/>
    <property type="project" value="UniProtKB-SubCell"/>
</dbReference>
<dbReference type="Proteomes" id="UP000335636">
    <property type="component" value="Unassembled WGS sequence"/>
</dbReference>
<evidence type="ECO:0000256" key="2">
    <source>
        <dbReference type="ARBA" id="ARBA00022448"/>
    </source>
</evidence>
<dbReference type="Pfam" id="PF00209">
    <property type="entry name" value="SNF"/>
    <property type="match status" value="1"/>
</dbReference>
<evidence type="ECO:0000256" key="6">
    <source>
        <dbReference type="SAM" id="Phobius"/>
    </source>
</evidence>
<dbReference type="PROSITE" id="PS50267">
    <property type="entry name" value="NA_NEUROTRAN_SYMP_3"/>
    <property type="match status" value="1"/>
</dbReference>
<feature type="transmembrane region" description="Helical" evidence="6">
    <location>
        <begin position="20"/>
        <end position="45"/>
    </location>
</feature>
<gene>
    <name evidence="7" type="ORF">MONAX_5E039917</name>
</gene>
<organism evidence="7 8">
    <name type="scientific">Marmota monax</name>
    <name type="common">Woodchuck</name>
    <dbReference type="NCBI Taxonomy" id="9995"/>
    <lineage>
        <taxon>Eukaryota</taxon>
        <taxon>Metazoa</taxon>
        <taxon>Chordata</taxon>
        <taxon>Craniata</taxon>
        <taxon>Vertebrata</taxon>
        <taxon>Euteleostomi</taxon>
        <taxon>Mammalia</taxon>
        <taxon>Eutheria</taxon>
        <taxon>Euarchontoglires</taxon>
        <taxon>Glires</taxon>
        <taxon>Rodentia</taxon>
        <taxon>Sciuromorpha</taxon>
        <taxon>Sciuridae</taxon>
        <taxon>Xerinae</taxon>
        <taxon>Marmotini</taxon>
        <taxon>Marmota</taxon>
    </lineage>
</organism>
<feature type="non-terminal residue" evidence="7">
    <location>
        <position position="56"/>
    </location>
</feature>
<evidence type="ECO:0000313" key="8">
    <source>
        <dbReference type="Proteomes" id="UP000335636"/>
    </source>
</evidence>
<keyword evidence="5 6" id="KW-0472">Membrane</keyword>
<proteinExistence type="predicted"/>
<dbReference type="EMBL" id="CABDUW010015394">
    <property type="protein sequence ID" value="VTJ92237.1"/>
    <property type="molecule type" value="Genomic_DNA"/>
</dbReference>
<keyword evidence="4 6" id="KW-1133">Transmembrane helix</keyword>
<sequence length="56" mass="6187">FVVVVSIVTFRPPHYGAYVFPAWANALGWVIATSSMAMVPLYAAYKFCSLPGSFRE</sequence>
<keyword evidence="2" id="KW-0813">Transport</keyword>
<evidence type="ECO:0000256" key="5">
    <source>
        <dbReference type="ARBA" id="ARBA00023136"/>
    </source>
</evidence>
<evidence type="ECO:0000313" key="7">
    <source>
        <dbReference type="EMBL" id="VTJ92237.1"/>
    </source>
</evidence>
<keyword evidence="8" id="KW-1185">Reference proteome</keyword>
<comment type="subcellular location">
    <subcellularLocation>
        <location evidence="1">Membrane</location>
        <topology evidence="1">Multi-pass membrane protein</topology>
    </subcellularLocation>
</comment>
<dbReference type="SUPFAM" id="SSF161070">
    <property type="entry name" value="SNF-like"/>
    <property type="match status" value="1"/>
</dbReference>
<dbReference type="InterPro" id="IPR000175">
    <property type="entry name" value="Na/ntran_symport"/>
</dbReference>
<reference evidence="7" key="1">
    <citation type="submission" date="2019-04" db="EMBL/GenBank/DDBJ databases">
        <authorList>
            <person name="Alioto T."/>
            <person name="Alioto T."/>
        </authorList>
    </citation>
    <scope>NUCLEOTIDE SEQUENCE [LARGE SCALE GENOMIC DNA]</scope>
</reference>
<evidence type="ECO:0000256" key="3">
    <source>
        <dbReference type="ARBA" id="ARBA00022692"/>
    </source>
</evidence>
<comment type="caution">
    <text evidence="7">The sequence shown here is derived from an EMBL/GenBank/DDBJ whole genome shotgun (WGS) entry which is preliminary data.</text>
</comment>
<protein>
    <submittedName>
        <fullName evidence="7">Uncharacterized protein</fullName>
    </submittedName>
</protein>
<accession>A0A5E4DDA3</accession>
<dbReference type="InterPro" id="IPR037272">
    <property type="entry name" value="SNS_sf"/>
</dbReference>
<keyword evidence="3 6" id="KW-0812">Transmembrane</keyword>
<name>A0A5E4DDA3_MARMO</name>
<dbReference type="AlphaFoldDB" id="A0A5E4DDA3"/>